<evidence type="ECO:0000313" key="4">
    <source>
        <dbReference type="EMBL" id="MBB6118382.1"/>
    </source>
</evidence>
<sequence>MRTPPLTAGLLALTAVLLTGCSEDGADTEESSPATESPAAIQPTAPPSVTAAIFMEPGESTGAVTYDEEAVPVGATADVQVRVQDGSTYVQFTGTGLEGNRDFGAHVHTRPCGEDPEEAGPHYQDEADPAAGEGTPSTDPAYANPENEVWLDFTTGEDGNAFATATVPWEFREGEAASVVLHAEHTSTEEGEAGSAGDRLACVSVEF</sequence>
<feature type="region of interest" description="Disordered" evidence="2">
    <location>
        <begin position="23"/>
        <end position="45"/>
    </location>
</feature>
<protein>
    <submittedName>
        <fullName evidence="4">Cu-Zn family superoxide dismutase</fullName>
        <ecNumber evidence="4">1.15.1.1</ecNumber>
    </submittedName>
</protein>
<keyword evidence="4" id="KW-0560">Oxidoreductase</keyword>
<dbReference type="InterPro" id="IPR036423">
    <property type="entry name" value="SOD-like_Cu/Zn_dom_sf"/>
</dbReference>
<gene>
    <name evidence="4" type="ORF">FHS13_000310</name>
</gene>
<dbReference type="Pfam" id="PF00080">
    <property type="entry name" value="Sod_Cu"/>
    <property type="match status" value="1"/>
</dbReference>
<evidence type="ECO:0000259" key="3">
    <source>
        <dbReference type="Pfam" id="PF00080"/>
    </source>
</evidence>
<accession>A0A841IJZ4</accession>
<feature type="domain" description="Superoxide dismutase copper/zinc binding" evidence="3">
    <location>
        <begin position="82"/>
        <end position="203"/>
    </location>
</feature>
<dbReference type="PROSITE" id="PS51257">
    <property type="entry name" value="PROKAR_LIPOPROTEIN"/>
    <property type="match status" value="1"/>
</dbReference>
<comment type="caution">
    <text evidence="4">The sequence shown here is derived from an EMBL/GenBank/DDBJ whole genome shotgun (WGS) entry which is preliminary data.</text>
</comment>
<dbReference type="AlphaFoldDB" id="A0A841IJZ4"/>
<comment type="similarity">
    <text evidence="1">Belongs to the Cu-Zn superoxide dismutase family.</text>
</comment>
<organism evidence="4 5">
    <name type="scientific">Nocardiopsis algeriensis</name>
    <dbReference type="NCBI Taxonomy" id="1478215"/>
    <lineage>
        <taxon>Bacteria</taxon>
        <taxon>Bacillati</taxon>
        <taxon>Actinomycetota</taxon>
        <taxon>Actinomycetes</taxon>
        <taxon>Streptosporangiales</taxon>
        <taxon>Nocardiopsidaceae</taxon>
        <taxon>Nocardiopsis</taxon>
    </lineage>
</organism>
<name>A0A841IJZ4_9ACTN</name>
<dbReference type="GO" id="GO:0046872">
    <property type="term" value="F:metal ion binding"/>
    <property type="evidence" value="ECO:0007669"/>
    <property type="project" value="InterPro"/>
</dbReference>
<dbReference type="InterPro" id="IPR001424">
    <property type="entry name" value="SOD_Cu_Zn_dom"/>
</dbReference>
<dbReference type="GO" id="GO:0004784">
    <property type="term" value="F:superoxide dismutase activity"/>
    <property type="evidence" value="ECO:0007669"/>
    <property type="project" value="UniProtKB-EC"/>
</dbReference>
<dbReference type="RefSeq" id="WP_184286175.1">
    <property type="nucleotide sequence ID" value="NZ_JACHJO010000001.1"/>
</dbReference>
<reference evidence="4 5" key="1">
    <citation type="submission" date="2020-08" db="EMBL/GenBank/DDBJ databases">
        <title>Genomic Encyclopedia of Type Strains, Phase III (KMG-III): the genomes of soil and plant-associated and newly described type strains.</title>
        <authorList>
            <person name="Whitman W."/>
        </authorList>
    </citation>
    <scope>NUCLEOTIDE SEQUENCE [LARGE SCALE GENOMIC DNA]</scope>
    <source>
        <strain evidence="4 5">CECT 8712</strain>
    </source>
</reference>
<proteinExistence type="inferred from homology"/>
<evidence type="ECO:0000256" key="2">
    <source>
        <dbReference type="SAM" id="MobiDB-lite"/>
    </source>
</evidence>
<dbReference type="EC" id="1.15.1.1" evidence="4"/>
<evidence type="ECO:0000313" key="5">
    <source>
        <dbReference type="Proteomes" id="UP000536604"/>
    </source>
</evidence>
<feature type="region of interest" description="Disordered" evidence="2">
    <location>
        <begin position="110"/>
        <end position="144"/>
    </location>
</feature>
<evidence type="ECO:0000256" key="1">
    <source>
        <dbReference type="ARBA" id="ARBA00010457"/>
    </source>
</evidence>
<dbReference type="Proteomes" id="UP000536604">
    <property type="component" value="Unassembled WGS sequence"/>
</dbReference>
<dbReference type="EMBL" id="JACHJO010000001">
    <property type="protein sequence ID" value="MBB6118382.1"/>
    <property type="molecule type" value="Genomic_DNA"/>
</dbReference>
<dbReference type="SUPFAM" id="SSF49329">
    <property type="entry name" value="Cu,Zn superoxide dismutase-like"/>
    <property type="match status" value="1"/>
</dbReference>
<dbReference type="Gene3D" id="2.60.40.200">
    <property type="entry name" value="Superoxide dismutase, copper/zinc binding domain"/>
    <property type="match status" value="1"/>
</dbReference>
<keyword evidence="5" id="KW-1185">Reference proteome</keyword>